<dbReference type="EMBL" id="JAUKTR010000001">
    <property type="protein sequence ID" value="MDO1558443.1"/>
    <property type="molecule type" value="Genomic_DNA"/>
</dbReference>
<reference evidence="15" key="1">
    <citation type="submission" date="2023-07" db="EMBL/GenBank/DDBJ databases">
        <title>Brevundimonas soil sp. nov., isolated from the soil of chemical plant.</title>
        <authorList>
            <person name="Wu N."/>
        </authorList>
    </citation>
    <scope>NUCLEOTIDE SEQUENCE</scope>
    <source>
        <strain evidence="15">XZ-24</strain>
    </source>
</reference>
<comment type="subunit">
    <text evidence="12">F-type ATPases have 2 components, F(1) - the catalytic core - and F(0) - the membrane proton channel. F(1) has five subunits: alpha(3), beta(3), gamma(1), delta(1), epsilon(1). F(0) has three main subunits: a(1), b(2) and c(10-14). The alpha and beta chains form an alternating ring which encloses part of the gamma chain. F(1) is attached to F(0) by a central stalk formed by the gamma and epsilon chains, while a peripheral stalk is formed by the delta and b chains.</text>
</comment>
<keyword evidence="14" id="KW-0175">Coiled coil</keyword>
<evidence type="ECO:0000256" key="7">
    <source>
        <dbReference type="ARBA" id="ARBA00023136"/>
    </source>
</evidence>
<feature type="coiled-coil region" evidence="14">
    <location>
        <begin position="47"/>
        <end position="125"/>
    </location>
</feature>
<dbReference type="Pfam" id="PF00430">
    <property type="entry name" value="ATP-synt_B"/>
    <property type="match status" value="1"/>
</dbReference>
<evidence type="ECO:0000256" key="9">
    <source>
        <dbReference type="ARBA" id="ARBA00025198"/>
    </source>
</evidence>
<evidence type="ECO:0000256" key="1">
    <source>
        <dbReference type="ARBA" id="ARBA00022448"/>
    </source>
</evidence>
<dbReference type="Proteomes" id="UP001169063">
    <property type="component" value="Unassembled WGS sequence"/>
</dbReference>
<evidence type="ECO:0000256" key="11">
    <source>
        <dbReference type="ARBA" id="ARBA00037847"/>
    </source>
</evidence>
<comment type="function">
    <text evidence="10">Component of the F(0) channel, it forms part of the peripheral stalk, linking F(1) to F(0). The b'-subunit is a diverged and duplicated form of b found in plants and photosynthetic bacteria.</text>
</comment>
<dbReference type="RefSeq" id="WP_302108856.1">
    <property type="nucleotide sequence ID" value="NZ_JAUKTR010000001.1"/>
</dbReference>
<feature type="transmembrane region" description="Helical" evidence="12">
    <location>
        <begin position="17"/>
        <end position="36"/>
    </location>
</feature>
<evidence type="ECO:0000256" key="14">
    <source>
        <dbReference type="SAM" id="Coils"/>
    </source>
</evidence>
<evidence type="ECO:0000256" key="8">
    <source>
        <dbReference type="ARBA" id="ARBA00023310"/>
    </source>
</evidence>
<evidence type="ECO:0000256" key="4">
    <source>
        <dbReference type="ARBA" id="ARBA00022781"/>
    </source>
</evidence>
<keyword evidence="5 12" id="KW-1133">Transmembrane helix</keyword>
<keyword evidence="16" id="KW-1185">Reference proteome</keyword>
<comment type="subcellular location">
    <subcellularLocation>
        <location evidence="12">Cell membrane</location>
        <topology evidence="12">Single-pass membrane protein</topology>
    </subcellularLocation>
    <subcellularLocation>
        <location evidence="11">Endomembrane system</location>
        <topology evidence="11">Single-pass membrane protein</topology>
    </subcellularLocation>
</comment>
<proteinExistence type="inferred from homology"/>
<keyword evidence="6 12" id="KW-0406">Ion transport</keyword>
<keyword evidence="12" id="KW-1003">Cell membrane</keyword>
<evidence type="ECO:0000313" key="15">
    <source>
        <dbReference type="EMBL" id="MDO1558443.1"/>
    </source>
</evidence>
<dbReference type="HAMAP" id="MF_01398">
    <property type="entry name" value="ATP_synth_b_bprime"/>
    <property type="match status" value="1"/>
</dbReference>
<keyword evidence="3 12" id="KW-0812">Transmembrane</keyword>
<sequence>MPAFFDPYFWSLSNAELWVGVGLVIFFAILFAVGTFKKVGQALDAKAADIQANLDEAARLRAEAEAMLAKLTAERAEAEAQAKAMLEAAQAEAAQMEADARAKLAESITRRQALAERKIAQAEAQALAEVKAAAAEAGVRAAEQVLASRLAEAGTDPLADRAIAQLTGRLN</sequence>
<accession>A0ABT8SLC0</accession>
<gene>
    <name evidence="12" type="primary">atpF</name>
    <name evidence="15" type="ORF">Q0812_03255</name>
</gene>
<evidence type="ECO:0000256" key="3">
    <source>
        <dbReference type="ARBA" id="ARBA00022692"/>
    </source>
</evidence>
<evidence type="ECO:0000256" key="10">
    <source>
        <dbReference type="ARBA" id="ARBA00025614"/>
    </source>
</evidence>
<comment type="caution">
    <text evidence="15">The sequence shown here is derived from an EMBL/GenBank/DDBJ whole genome shotgun (WGS) entry which is preliminary data.</text>
</comment>
<evidence type="ECO:0000256" key="2">
    <source>
        <dbReference type="ARBA" id="ARBA00022547"/>
    </source>
</evidence>
<protein>
    <recommendedName>
        <fullName evidence="12">ATP synthase subunit b</fullName>
    </recommendedName>
    <alternativeName>
        <fullName evidence="12">ATP synthase F(0) sector subunit b</fullName>
    </alternativeName>
    <alternativeName>
        <fullName evidence="12">ATPase subunit I</fullName>
    </alternativeName>
    <alternativeName>
        <fullName evidence="12">F-type ATPase subunit b</fullName>
        <shortName evidence="12">F-ATPase subunit b</shortName>
    </alternativeName>
</protein>
<evidence type="ECO:0000256" key="13">
    <source>
        <dbReference type="RuleBase" id="RU003848"/>
    </source>
</evidence>
<dbReference type="InterPro" id="IPR002146">
    <property type="entry name" value="ATP_synth_b/b'su_bac/chlpt"/>
</dbReference>
<name>A0ABT8SLC0_9CAUL</name>
<keyword evidence="4 12" id="KW-0375">Hydrogen ion transport</keyword>
<keyword evidence="7 12" id="KW-0472">Membrane</keyword>
<keyword evidence="2 12" id="KW-0138">CF(0)</keyword>
<evidence type="ECO:0000256" key="5">
    <source>
        <dbReference type="ARBA" id="ARBA00022989"/>
    </source>
</evidence>
<organism evidence="15 16">
    <name type="scientific">Peiella sedimenti</name>
    <dbReference type="NCBI Taxonomy" id="3061083"/>
    <lineage>
        <taxon>Bacteria</taxon>
        <taxon>Pseudomonadati</taxon>
        <taxon>Pseudomonadota</taxon>
        <taxon>Alphaproteobacteria</taxon>
        <taxon>Caulobacterales</taxon>
        <taxon>Caulobacteraceae</taxon>
        <taxon>Peiella</taxon>
    </lineage>
</organism>
<evidence type="ECO:0000313" key="16">
    <source>
        <dbReference type="Proteomes" id="UP001169063"/>
    </source>
</evidence>
<keyword evidence="8 12" id="KW-0066">ATP synthesis</keyword>
<evidence type="ECO:0000256" key="12">
    <source>
        <dbReference type="HAMAP-Rule" id="MF_01398"/>
    </source>
</evidence>
<comment type="function">
    <text evidence="9 12">F(1)F(0) ATP synthase produces ATP from ADP in the presence of a proton or sodium gradient. F-type ATPases consist of two structural domains, F(1) containing the extramembraneous catalytic core and F(0) containing the membrane proton channel, linked together by a central stalk and a peripheral stalk. During catalysis, ATP synthesis in the catalytic domain of F(1) is coupled via a rotary mechanism of the central stalk subunits to proton translocation.</text>
</comment>
<evidence type="ECO:0000256" key="6">
    <source>
        <dbReference type="ARBA" id="ARBA00023065"/>
    </source>
</evidence>
<comment type="similarity">
    <text evidence="12 13">Belongs to the ATPase B chain family.</text>
</comment>
<keyword evidence="1 12" id="KW-0813">Transport</keyword>